<dbReference type="Proteomes" id="UP000528286">
    <property type="component" value="Unassembled WGS sequence"/>
</dbReference>
<reference evidence="9 10" key="1">
    <citation type="submission" date="2020-08" db="EMBL/GenBank/DDBJ databases">
        <title>Genomic Encyclopedia of Type Strains, Phase IV (KMG-IV): sequencing the most valuable type-strain genomes for metagenomic binning, comparative biology and taxonomic classification.</title>
        <authorList>
            <person name="Goeker M."/>
        </authorList>
    </citation>
    <scope>NUCLEOTIDE SEQUENCE [LARGE SCALE GENOMIC DNA]</scope>
    <source>
        <strain evidence="9 10">DSM 29853</strain>
    </source>
</reference>
<keyword evidence="10" id="KW-1185">Reference proteome</keyword>
<protein>
    <submittedName>
        <fullName evidence="9">Type IV secretion system protein VirD4</fullName>
    </submittedName>
</protein>
<dbReference type="Gene3D" id="3.40.50.300">
    <property type="entry name" value="P-loop containing nucleotide triphosphate hydrolases"/>
    <property type="match status" value="1"/>
</dbReference>
<dbReference type="PANTHER" id="PTHR37937:SF1">
    <property type="entry name" value="CONJUGATIVE TRANSFER: DNA TRANSPORT"/>
    <property type="match status" value="1"/>
</dbReference>
<name>A0A7W6NMU8_9HYPH</name>
<keyword evidence="6 8" id="KW-1133">Transmembrane helix</keyword>
<feature type="transmembrane region" description="Helical" evidence="8">
    <location>
        <begin position="36"/>
        <end position="60"/>
    </location>
</feature>
<accession>A0A7W6NMU8</accession>
<evidence type="ECO:0000256" key="3">
    <source>
        <dbReference type="ARBA" id="ARBA00022475"/>
    </source>
</evidence>
<dbReference type="GO" id="GO:0005886">
    <property type="term" value="C:plasma membrane"/>
    <property type="evidence" value="ECO:0007669"/>
    <property type="project" value="UniProtKB-SubCell"/>
</dbReference>
<evidence type="ECO:0000313" key="10">
    <source>
        <dbReference type="Proteomes" id="UP000528286"/>
    </source>
</evidence>
<evidence type="ECO:0000256" key="1">
    <source>
        <dbReference type="ARBA" id="ARBA00004651"/>
    </source>
</evidence>
<organism evidence="9 10">
    <name type="scientific">Gellertiella hungarica</name>
    <dbReference type="NCBI Taxonomy" id="1572859"/>
    <lineage>
        <taxon>Bacteria</taxon>
        <taxon>Pseudomonadati</taxon>
        <taxon>Pseudomonadota</taxon>
        <taxon>Alphaproteobacteria</taxon>
        <taxon>Hyphomicrobiales</taxon>
        <taxon>Rhizobiaceae</taxon>
        <taxon>Gellertiella</taxon>
    </lineage>
</organism>
<dbReference type="AlphaFoldDB" id="A0A7W6NMU8"/>
<evidence type="ECO:0000256" key="7">
    <source>
        <dbReference type="ARBA" id="ARBA00023136"/>
    </source>
</evidence>
<evidence type="ECO:0000256" key="5">
    <source>
        <dbReference type="ARBA" id="ARBA00022971"/>
    </source>
</evidence>
<evidence type="ECO:0000256" key="4">
    <source>
        <dbReference type="ARBA" id="ARBA00022692"/>
    </source>
</evidence>
<evidence type="ECO:0000256" key="6">
    <source>
        <dbReference type="ARBA" id="ARBA00022989"/>
    </source>
</evidence>
<comment type="similarity">
    <text evidence="2">Belongs to the VirD4/TraG family.</text>
</comment>
<dbReference type="InterPro" id="IPR027417">
    <property type="entry name" value="P-loop_NTPase"/>
</dbReference>
<evidence type="ECO:0000256" key="2">
    <source>
        <dbReference type="ARBA" id="ARBA00008806"/>
    </source>
</evidence>
<dbReference type="InterPro" id="IPR051539">
    <property type="entry name" value="T4SS-coupling_protein"/>
</dbReference>
<keyword evidence="4 8" id="KW-0812">Transmembrane</keyword>
<dbReference type="EMBL" id="JACIEZ010000023">
    <property type="protein sequence ID" value="MBB4067388.1"/>
    <property type="molecule type" value="Genomic_DNA"/>
</dbReference>
<keyword evidence="7 8" id="KW-0472">Membrane</keyword>
<feature type="transmembrane region" description="Helical" evidence="8">
    <location>
        <begin position="80"/>
        <end position="107"/>
    </location>
</feature>
<feature type="transmembrane region" description="Helical" evidence="8">
    <location>
        <begin position="6"/>
        <end position="24"/>
    </location>
</feature>
<evidence type="ECO:0000313" key="9">
    <source>
        <dbReference type="EMBL" id="MBB4067388.1"/>
    </source>
</evidence>
<gene>
    <name evidence="9" type="ORF">GGR23_004621</name>
</gene>
<comment type="subcellular location">
    <subcellularLocation>
        <location evidence="1">Cell membrane</location>
        <topology evidence="1">Multi-pass membrane protein</topology>
    </subcellularLocation>
</comment>
<dbReference type="InterPro" id="IPR003688">
    <property type="entry name" value="TraG/VirD4"/>
</dbReference>
<keyword evidence="5" id="KW-0184">Conjugation</keyword>
<dbReference type="RefSeq" id="WP_183368575.1">
    <property type="nucleotide sequence ID" value="NZ_JACIEZ010000023.1"/>
</dbReference>
<sequence length="581" mass="62117">MTSLAPALPSILVLLAAFGLYGWTRQSRERPAAWGAILFAAVLIVAGLLAAWAIVTAGWASVPPARTGLLERLTASLDAILAIIVSGTLPGLAPVGVIVVAAVSWIVCSSEIGKAWAVLFPASRVVADGPWTGSFLTESDIADLIRLENGLPLGLTNSGKIVRYAKNDERGWLGGHHAVISGTRGGKGVSAIMPAIFEHDGPVVALDIKGELVDTTITSRTAKGQRVVALDPFRTSKASRIEGQKPIGFNPMAFIRPAQRSRDAAVLADGMIVPEQGSGAHFSDRARACLQVAIEVVHELSEAPSLHEVRSLILSIGFLDTLAAWAETPTLAGGRAADLAGSFLAMGDKERGSILSTVAKSLEWTSADAMRGFLGVKTGINLESLLRGDTDLFIVIPLDQVTAQAGFMRLMANLLLALMVQQQEREPARKQVLFVADEFTRLGRLDRIVDVATVAAGINLETLFILQDKGSLEAVYGNQAADTILGSCATIRVFNLGRGDNRTAEWVSKLAGYQTLRTQSTSTATGSKTASTSSAEVREPLLTASDILELSTNEMLCFIRGRKPLRMERILWYKLRRYRGD</sequence>
<proteinExistence type="inferred from homology"/>
<dbReference type="CDD" id="cd01127">
    <property type="entry name" value="TrwB_TraG_TraD_VirD4"/>
    <property type="match status" value="1"/>
</dbReference>
<dbReference type="Pfam" id="PF02534">
    <property type="entry name" value="T4SS-DNA_transf"/>
    <property type="match status" value="1"/>
</dbReference>
<comment type="caution">
    <text evidence="9">The sequence shown here is derived from an EMBL/GenBank/DDBJ whole genome shotgun (WGS) entry which is preliminary data.</text>
</comment>
<dbReference type="PANTHER" id="PTHR37937">
    <property type="entry name" value="CONJUGATIVE TRANSFER: DNA TRANSPORT"/>
    <property type="match status" value="1"/>
</dbReference>
<evidence type="ECO:0000256" key="8">
    <source>
        <dbReference type="SAM" id="Phobius"/>
    </source>
</evidence>
<dbReference type="SUPFAM" id="SSF52540">
    <property type="entry name" value="P-loop containing nucleoside triphosphate hydrolases"/>
    <property type="match status" value="1"/>
</dbReference>
<keyword evidence="3" id="KW-1003">Cell membrane</keyword>